<proteinExistence type="inferred from homology"/>
<comment type="similarity">
    <text evidence="1">Belongs to the short-chain dehydrogenases/reductases (SDR) family.</text>
</comment>
<dbReference type="eggNOG" id="KOG1204">
    <property type="taxonomic scope" value="Eukaryota"/>
</dbReference>
<dbReference type="AlphaFoldDB" id="J0D2Q8"/>
<evidence type="ECO:0000313" key="6">
    <source>
        <dbReference type="Proteomes" id="UP000006514"/>
    </source>
</evidence>
<keyword evidence="2" id="KW-0521">NADP</keyword>
<name>J0D2Q8_AURST</name>
<evidence type="ECO:0000256" key="3">
    <source>
        <dbReference type="ARBA" id="ARBA00023002"/>
    </source>
</evidence>
<gene>
    <name evidence="5" type="ORF">AURDEDRAFT_115473</name>
</gene>
<dbReference type="PROSITE" id="PS00061">
    <property type="entry name" value="ADH_SHORT"/>
    <property type="match status" value="1"/>
</dbReference>
<dbReference type="InterPro" id="IPR036291">
    <property type="entry name" value="NAD(P)-bd_dom_sf"/>
</dbReference>
<dbReference type="KEGG" id="adl:AURDEDRAFT_115473"/>
<evidence type="ECO:0000256" key="2">
    <source>
        <dbReference type="ARBA" id="ARBA00022857"/>
    </source>
</evidence>
<dbReference type="InterPro" id="IPR002347">
    <property type="entry name" value="SDR_fam"/>
</dbReference>
<dbReference type="OMA" id="LAINGAH"/>
<dbReference type="SMART" id="SM00822">
    <property type="entry name" value="PKS_KR"/>
    <property type="match status" value="1"/>
</dbReference>
<dbReference type="Pfam" id="PF00106">
    <property type="entry name" value="adh_short"/>
    <property type="match status" value="1"/>
</dbReference>
<dbReference type="Proteomes" id="UP000006514">
    <property type="component" value="Unassembled WGS sequence"/>
</dbReference>
<dbReference type="FunCoup" id="J0D2Q8">
    <property type="interactions" value="17"/>
</dbReference>
<dbReference type="InterPro" id="IPR020904">
    <property type="entry name" value="Sc_DH/Rdtase_CS"/>
</dbReference>
<dbReference type="PRINTS" id="PR00081">
    <property type="entry name" value="GDHRDH"/>
</dbReference>
<protein>
    <submittedName>
        <fullName evidence="5">NAD(P)-binding protein</fullName>
    </submittedName>
</protein>
<sequence length="242" mass="25134">MSQTVLVTGASKGIGLAVAEILLRDGAQVVAVQRSVTAGLAALQQKYTDTLRVVQGSFTDEDIIRRAVAAFGGLDSAVFNGGVNEPFGALATLPPDGWQGMFETNVFGVVRALRIVLPELRGAAAGARVVLVSSDAANHGIPTMGAYAASKAALNSINRTLAAEEQSIVSVAVHPGVVRTDMYTAFTVEAKAFAPPELLQMAEASAVEPVEPGRVIAALALRAPKELSGKYIHWNGEEVAGL</sequence>
<dbReference type="EMBL" id="JH687793">
    <property type="protein sequence ID" value="EJD41361.1"/>
    <property type="molecule type" value="Genomic_DNA"/>
</dbReference>
<keyword evidence="3" id="KW-0560">Oxidoreductase</keyword>
<feature type="domain" description="Ketoreductase" evidence="4">
    <location>
        <begin position="3"/>
        <end position="181"/>
    </location>
</feature>
<dbReference type="SUPFAM" id="SSF51735">
    <property type="entry name" value="NAD(P)-binding Rossmann-fold domains"/>
    <property type="match status" value="1"/>
</dbReference>
<dbReference type="InParanoid" id="J0D2Q8"/>
<evidence type="ECO:0000313" key="5">
    <source>
        <dbReference type="EMBL" id="EJD41361.1"/>
    </source>
</evidence>
<evidence type="ECO:0000259" key="4">
    <source>
        <dbReference type="SMART" id="SM00822"/>
    </source>
</evidence>
<dbReference type="Gene3D" id="3.40.50.720">
    <property type="entry name" value="NAD(P)-binding Rossmann-like Domain"/>
    <property type="match status" value="1"/>
</dbReference>
<dbReference type="OrthoDB" id="9876299at2759"/>
<evidence type="ECO:0000256" key="1">
    <source>
        <dbReference type="ARBA" id="ARBA00006484"/>
    </source>
</evidence>
<dbReference type="PANTHER" id="PTHR43008">
    <property type="entry name" value="BENZIL REDUCTASE"/>
    <property type="match status" value="1"/>
</dbReference>
<dbReference type="GO" id="GO:0016616">
    <property type="term" value="F:oxidoreductase activity, acting on the CH-OH group of donors, NAD or NADP as acceptor"/>
    <property type="evidence" value="ECO:0007669"/>
    <property type="project" value="UniProtKB-ARBA"/>
</dbReference>
<dbReference type="GO" id="GO:0050664">
    <property type="term" value="F:oxidoreductase activity, acting on NAD(P)H, oxygen as acceptor"/>
    <property type="evidence" value="ECO:0007669"/>
    <property type="project" value="TreeGrafter"/>
</dbReference>
<dbReference type="PANTHER" id="PTHR43008:SF8">
    <property type="entry name" value="BENZIL REDUCTASE ((S)-BENZOIN FORMING) IRC24"/>
    <property type="match status" value="1"/>
</dbReference>
<dbReference type="InterPro" id="IPR057326">
    <property type="entry name" value="KR_dom"/>
</dbReference>
<organism evidence="5 6">
    <name type="scientific">Auricularia subglabra (strain TFB-10046 / SS5)</name>
    <name type="common">White-rot fungus</name>
    <name type="synonym">Auricularia delicata (strain TFB10046)</name>
    <dbReference type="NCBI Taxonomy" id="717982"/>
    <lineage>
        <taxon>Eukaryota</taxon>
        <taxon>Fungi</taxon>
        <taxon>Dikarya</taxon>
        <taxon>Basidiomycota</taxon>
        <taxon>Agaricomycotina</taxon>
        <taxon>Agaricomycetes</taxon>
        <taxon>Auriculariales</taxon>
        <taxon>Auriculariaceae</taxon>
        <taxon>Auricularia</taxon>
    </lineage>
</organism>
<reference evidence="6" key="1">
    <citation type="journal article" date="2012" name="Science">
        <title>The Paleozoic origin of enzymatic lignin decomposition reconstructed from 31 fungal genomes.</title>
        <authorList>
            <person name="Floudas D."/>
            <person name="Binder M."/>
            <person name="Riley R."/>
            <person name="Barry K."/>
            <person name="Blanchette R.A."/>
            <person name="Henrissat B."/>
            <person name="Martinez A.T."/>
            <person name="Otillar R."/>
            <person name="Spatafora J.W."/>
            <person name="Yadav J.S."/>
            <person name="Aerts A."/>
            <person name="Benoit I."/>
            <person name="Boyd A."/>
            <person name="Carlson A."/>
            <person name="Copeland A."/>
            <person name="Coutinho P.M."/>
            <person name="de Vries R.P."/>
            <person name="Ferreira P."/>
            <person name="Findley K."/>
            <person name="Foster B."/>
            <person name="Gaskell J."/>
            <person name="Glotzer D."/>
            <person name="Gorecki P."/>
            <person name="Heitman J."/>
            <person name="Hesse C."/>
            <person name="Hori C."/>
            <person name="Igarashi K."/>
            <person name="Jurgens J.A."/>
            <person name="Kallen N."/>
            <person name="Kersten P."/>
            <person name="Kohler A."/>
            <person name="Kuees U."/>
            <person name="Kumar T.K.A."/>
            <person name="Kuo A."/>
            <person name="LaButti K."/>
            <person name="Larrondo L.F."/>
            <person name="Lindquist E."/>
            <person name="Ling A."/>
            <person name="Lombard V."/>
            <person name="Lucas S."/>
            <person name="Lundell T."/>
            <person name="Martin R."/>
            <person name="McLaughlin D.J."/>
            <person name="Morgenstern I."/>
            <person name="Morin E."/>
            <person name="Murat C."/>
            <person name="Nagy L.G."/>
            <person name="Nolan M."/>
            <person name="Ohm R.A."/>
            <person name="Patyshakuliyeva A."/>
            <person name="Rokas A."/>
            <person name="Ruiz-Duenas F.J."/>
            <person name="Sabat G."/>
            <person name="Salamov A."/>
            <person name="Samejima M."/>
            <person name="Schmutz J."/>
            <person name="Slot J.C."/>
            <person name="St John F."/>
            <person name="Stenlid J."/>
            <person name="Sun H."/>
            <person name="Sun S."/>
            <person name="Syed K."/>
            <person name="Tsang A."/>
            <person name="Wiebenga A."/>
            <person name="Young D."/>
            <person name="Pisabarro A."/>
            <person name="Eastwood D.C."/>
            <person name="Martin F."/>
            <person name="Cullen D."/>
            <person name="Grigoriev I.V."/>
            <person name="Hibbett D.S."/>
        </authorList>
    </citation>
    <scope>NUCLEOTIDE SEQUENCE [LARGE SCALE GENOMIC DNA]</scope>
    <source>
        <strain evidence="6">TFB10046</strain>
    </source>
</reference>
<accession>J0D2Q8</accession>
<keyword evidence="6" id="KW-1185">Reference proteome</keyword>